<gene>
    <name evidence="2" type="primary">hsr-omega</name>
</gene>
<dbReference type="PIR" id="S07645">
    <property type="entry name" value="S07645"/>
</dbReference>
<accession>Q24619</accession>
<dbReference type="EMBL" id="X16337">
    <property type="protein sequence ID" value="CAA34395.1"/>
    <property type="molecule type" value="Genomic_DNA"/>
</dbReference>
<reference evidence="2" key="1">
    <citation type="journal article" date="1989" name="Genetics">
        <title>Sequence evolution of the Drosophila heat shock locus hsr omega. I. The nonrepeated portion of the gene.</title>
        <authorList>
            <person name="Garbe J.C."/>
            <person name="Bendena W.G."/>
            <person name="Pardue M.L."/>
        </authorList>
    </citation>
    <scope>NUCLEOTIDE SEQUENCE</scope>
</reference>
<proteinExistence type="predicted"/>
<name>Q24619_DROPS</name>
<protein>
    <submittedName>
        <fullName evidence="2">Hsr-omega protein</fullName>
    </submittedName>
</protein>
<evidence type="ECO:0000313" key="2">
    <source>
        <dbReference type="EMBL" id="CAA34395.1"/>
    </source>
</evidence>
<dbReference type="AlphaFoldDB" id="Q24619"/>
<organism evidence="2">
    <name type="scientific">Drosophila pseudoobscura pseudoobscura</name>
    <name type="common">Fruit fly</name>
    <dbReference type="NCBI Taxonomy" id="46245"/>
    <lineage>
        <taxon>Eukaryota</taxon>
        <taxon>Metazoa</taxon>
        <taxon>Ecdysozoa</taxon>
        <taxon>Arthropoda</taxon>
        <taxon>Hexapoda</taxon>
        <taxon>Insecta</taxon>
        <taxon>Pterygota</taxon>
        <taxon>Neoptera</taxon>
        <taxon>Endopterygota</taxon>
        <taxon>Diptera</taxon>
        <taxon>Brachycera</taxon>
        <taxon>Muscomorpha</taxon>
        <taxon>Ephydroidea</taxon>
        <taxon>Drosophilidae</taxon>
        <taxon>Drosophila</taxon>
        <taxon>Sophophora</taxon>
    </lineage>
</organism>
<feature type="region of interest" description="Disordered" evidence="1">
    <location>
        <begin position="1"/>
        <end position="24"/>
    </location>
</feature>
<sequence length="24" mass="2684">MEKCGKRVVNAKQRPYSSMATTPT</sequence>
<feature type="compositionally biased region" description="Polar residues" evidence="1">
    <location>
        <begin position="15"/>
        <end position="24"/>
    </location>
</feature>
<evidence type="ECO:0000256" key="1">
    <source>
        <dbReference type="SAM" id="MobiDB-lite"/>
    </source>
</evidence>